<feature type="region of interest" description="Disordered" evidence="1">
    <location>
        <begin position="1"/>
        <end position="60"/>
    </location>
</feature>
<dbReference type="Proteomes" id="UP001055102">
    <property type="component" value="Unassembled WGS sequence"/>
</dbReference>
<feature type="region of interest" description="Disordered" evidence="1">
    <location>
        <begin position="158"/>
        <end position="201"/>
    </location>
</feature>
<feature type="compositionally biased region" description="Basic and acidic residues" evidence="1">
    <location>
        <begin position="17"/>
        <end position="38"/>
    </location>
</feature>
<feature type="region of interest" description="Disordered" evidence="1">
    <location>
        <begin position="416"/>
        <end position="464"/>
    </location>
</feature>
<evidence type="ECO:0000313" key="2">
    <source>
        <dbReference type="EMBL" id="GJE07090.1"/>
    </source>
</evidence>
<reference evidence="2" key="2">
    <citation type="submission" date="2021-08" db="EMBL/GenBank/DDBJ databases">
        <authorList>
            <person name="Tani A."/>
            <person name="Ola A."/>
            <person name="Ogura Y."/>
            <person name="Katsura K."/>
            <person name="Hayashi T."/>
        </authorList>
    </citation>
    <scope>NUCLEOTIDE SEQUENCE</scope>
    <source>
        <strain evidence="2">LMG 23639</strain>
    </source>
</reference>
<feature type="region of interest" description="Disordered" evidence="1">
    <location>
        <begin position="273"/>
        <end position="293"/>
    </location>
</feature>
<accession>A0ABQ4SX49</accession>
<feature type="compositionally biased region" description="Low complexity" evidence="1">
    <location>
        <begin position="425"/>
        <end position="441"/>
    </location>
</feature>
<dbReference type="EMBL" id="BPQR01000040">
    <property type="protein sequence ID" value="GJE07090.1"/>
    <property type="molecule type" value="Genomic_DNA"/>
</dbReference>
<proteinExistence type="predicted"/>
<protein>
    <recommendedName>
        <fullName evidence="4">TonB C-terminal domain-containing protein</fullName>
    </recommendedName>
</protein>
<name>A0ABQ4SX49_9HYPH</name>
<sequence>MPQPVEGRGRVLGPSRGHLEWNRDGEQYAPDGRVHSRQQEQYPEHSAQNEVGWPRGASAGPIGEHLDRIGGCRWPLHESFSQEVSPFTPRPYGKALADWTDADLAEFRDYFLACREQRPDWGRIGPANRGEAVRAIDTAVGELRFKIGMSRDEARGRRAVEDARRRQGEIEGEKRRADAEAAARQAQARQDAETVRRGRDAERARTIKPFIEELQRFTEAADTMPHAELLPRLDGYVARIRVLMKGLGDAPRVATLLQKTAEDFTKLRDQIIEDNKRATASRPQPAPTPETGPYDSFEWLGQQMVSAGENPLRREEFQRSLTRGIDLNAGVARIDRTPNGWMVRLSGRLGSPGSPDQGMFCRVEGTDTASLAILRGVSPPYAIVHVEAPEAEEFLLESEPPTVCIVFGPCRVTPADDGTPRARRPGGSAAAPADGAGSPKADLPPVVPSPADLRCTSRPNRRDGERAMARRLRQAWALPAASAGDPSLRLNFAVTLDFDGRITEPSKLLTADSTQASPEDMQAAVEAAHRAITATAPFPELGRFAGGTMQVEMTPCD</sequence>
<evidence type="ECO:0000313" key="3">
    <source>
        <dbReference type="Proteomes" id="UP001055102"/>
    </source>
</evidence>
<feature type="compositionally biased region" description="Basic and acidic residues" evidence="1">
    <location>
        <begin position="190"/>
        <end position="201"/>
    </location>
</feature>
<organism evidence="2 3">
    <name type="scientific">Methylobacterium jeotgali</name>
    <dbReference type="NCBI Taxonomy" id="381630"/>
    <lineage>
        <taxon>Bacteria</taxon>
        <taxon>Pseudomonadati</taxon>
        <taxon>Pseudomonadota</taxon>
        <taxon>Alphaproteobacteria</taxon>
        <taxon>Hyphomicrobiales</taxon>
        <taxon>Methylobacteriaceae</taxon>
        <taxon>Methylobacterium</taxon>
    </lineage>
</organism>
<evidence type="ECO:0008006" key="4">
    <source>
        <dbReference type="Google" id="ProtNLM"/>
    </source>
</evidence>
<feature type="compositionally biased region" description="Basic and acidic residues" evidence="1">
    <location>
        <begin position="158"/>
        <end position="181"/>
    </location>
</feature>
<gene>
    <name evidence="2" type="ORF">AOPFMNJM_2414</name>
</gene>
<reference evidence="2" key="1">
    <citation type="journal article" date="2021" name="Front. Microbiol.">
        <title>Comprehensive Comparative Genomics and Phenotyping of Methylobacterium Species.</title>
        <authorList>
            <person name="Alessa O."/>
            <person name="Ogura Y."/>
            <person name="Fujitani Y."/>
            <person name="Takami H."/>
            <person name="Hayashi T."/>
            <person name="Sahin N."/>
            <person name="Tani A."/>
        </authorList>
    </citation>
    <scope>NUCLEOTIDE SEQUENCE</scope>
    <source>
        <strain evidence="2">LMG 23639</strain>
    </source>
</reference>
<evidence type="ECO:0000256" key="1">
    <source>
        <dbReference type="SAM" id="MobiDB-lite"/>
    </source>
</evidence>
<keyword evidence="3" id="KW-1185">Reference proteome</keyword>
<comment type="caution">
    <text evidence="2">The sequence shown here is derived from an EMBL/GenBank/DDBJ whole genome shotgun (WGS) entry which is preliminary data.</text>
</comment>